<name>A0ABM8KF79_9FLAO</name>
<dbReference type="Proteomes" id="UP000474567">
    <property type="component" value="Unassembled WGS sequence"/>
</dbReference>
<reference evidence="1 2" key="1">
    <citation type="submission" date="2020-02" db="EMBL/GenBank/DDBJ databases">
        <authorList>
            <person name="Criscuolo A."/>
        </authorList>
    </citation>
    <scope>NUCLEOTIDE SEQUENCE [LARGE SCALE GENOMIC DNA]</scope>
    <source>
        <strain evidence="1">CECT7796</strain>
    </source>
</reference>
<sequence>MYLIDNMSTGASTAFVSSNISKLEYVNNEWKVSTLISTTNVVAYYHDIVFDCKNDLYVLVSG</sequence>
<accession>A0ABM8KF79</accession>
<evidence type="ECO:0000313" key="1">
    <source>
        <dbReference type="EMBL" id="CAA9196002.1"/>
    </source>
</evidence>
<gene>
    <name evidence="1" type="ORF">FLACOL7796_00952</name>
</gene>
<protein>
    <submittedName>
        <fullName evidence="1">Uncharacterized protein</fullName>
    </submittedName>
</protein>
<comment type="caution">
    <text evidence="1">The sequence shown here is derived from an EMBL/GenBank/DDBJ whole genome shotgun (WGS) entry which is preliminary data.</text>
</comment>
<proteinExistence type="predicted"/>
<dbReference type="EMBL" id="CADCST010000064">
    <property type="protein sequence ID" value="CAA9196002.1"/>
    <property type="molecule type" value="Genomic_DNA"/>
</dbReference>
<evidence type="ECO:0000313" key="2">
    <source>
        <dbReference type="Proteomes" id="UP000474567"/>
    </source>
</evidence>
<keyword evidence="2" id="KW-1185">Reference proteome</keyword>
<organism evidence="1 2">
    <name type="scientific">Flavobacterium collinsii</name>
    <dbReference type="NCBI Taxonomy" id="1114861"/>
    <lineage>
        <taxon>Bacteria</taxon>
        <taxon>Pseudomonadati</taxon>
        <taxon>Bacteroidota</taxon>
        <taxon>Flavobacteriia</taxon>
        <taxon>Flavobacteriales</taxon>
        <taxon>Flavobacteriaceae</taxon>
        <taxon>Flavobacterium</taxon>
    </lineage>
</organism>